<dbReference type="OrthoDB" id="8612762at2"/>
<dbReference type="AlphaFoldDB" id="A0A1G7IQC4"/>
<dbReference type="Proteomes" id="UP000182413">
    <property type="component" value="Unassembled WGS sequence"/>
</dbReference>
<evidence type="ECO:0000313" key="1">
    <source>
        <dbReference type="EMBL" id="SDF14950.1"/>
    </source>
</evidence>
<dbReference type="PROSITE" id="PS51257">
    <property type="entry name" value="PROKAR_LIPOPROTEIN"/>
    <property type="match status" value="1"/>
</dbReference>
<accession>A0A1G7IQC4</accession>
<proteinExistence type="predicted"/>
<gene>
    <name evidence="1" type="ORF">SAMN05216575_1065</name>
</gene>
<dbReference type="EMBL" id="FNAE01000006">
    <property type="protein sequence ID" value="SDF14950.1"/>
    <property type="molecule type" value="Genomic_DNA"/>
</dbReference>
<reference evidence="1 2" key="1">
    <citation type="submission" date="2016-10" db="EMBL/GenBank/DDBJ databases">
        <authorList>
            <person name="de Groot N.N."/>
        </authorList>
    </citation>
    <scope>NUCLEOTIDE SEQUENCE [LARGE SCALE GENOMIC DNA]</scope>
    <source>
        <strain evidence="1 2">JCM 10630</strain>
    </source>
</reference>
<evidence type="ECO:0000313" key="2">
    <source>
        <dbReference type="Proteomes" id="UP000182413"/>
    </source>
</evidence>
<name>A0A1G7IQC4_9GAMM</name>
<evidence type="ECO:0008006" key="3">
    <source>
        <dbReference type="Google" id="ProtNLM"/>
    </source>
</evidence>
<protein>
    <recommendedName>
        <fullName evidence="3">Lipoprotein</fullName>
    </recommendedName>
</protein>
<organism evidence="1 2">
    <name type="scientific">Ectopseudomonas alcaliphila</name>
    <dbReference type="NCBI Taxonomy" id="101564"/>
    <lineage>
        <taxon>Bacteria</taxon>
        <taxon>Pseudomonadati</taxon>
        <taxon>Pseudomonadota</taxon>
        <taxon>Gammaproteobacteria</taxon>
        <taxon>Pseudomonadales</taxon>
        <taxon>Pseudomonadaceae</taxon>
        <taxon>Ectopseudomonas</taxon>
    </lineage>
</organism>
<sequence>MDPTKNLLVLLSASALLGGCMTLSGTYQLSLQDANGQPMAKNMTMVAEGGGIYTMRNAMCATYPNATVIIRDLKSGEELKSESPYKCR</sequence>